<dbReference type="GO" id="GO:0005524">
    <property type="term" value="F:ATP binding"/>
    <property type="evidence" value="ECO:0007669"/>
    <property type="project" value="UniProtKB-KW"/>
</dbReference>
<dbReference type="CDD" id="cd00038">
    <property type="entry name" value="CAP_ED"/>
    <property type="match status" value="1"/>
</dbReference>
<dbReference type="PANTHER" id="PTHR43394">
    <property type="entry name" value="ATP-DEPENDENT PERMEASE MDL1, MITOCHONDRIAL"/>
    <property type="match status" value="1"/>
</dbReference>
<dbReference type="GO" id="GO:0005886">
    <property type="term" value="C:plasma membrane"/>
    <property type="evidence" value="ECO:0007669"/>
    <property type="project" value="UniProtKB-SubCell"/>
</dbReference>
<feature type="domain" description="ABC transmembrane type-1" evidence="8">
    <location>
        <begin position="63"/>
        <end position="336"/>
    </location>
</feature>
<proteinExistence type="predicted"/>
<accession>A0A1I1VV91</accession>
<dbReference type="InterPro" id="IPR036640">
    <property type="entry name" value="ABC1_TM_sf"/>
</dbReference>
<dbReference type="InterPro" id="IPR003439">
    <property type="entry name" value="ABC_transporter-like_ATP-bd"/>
</dbReference>
<dbReference type="Proteomes" id="UP000198977">
    <property type="component" value="Unassembled WGS sequence"/>
</dbReference>
<dbReference type="AlphaFoldDB" id="A0A1I1VV91"/>
<dbReference type="PANTHER" id="PTHR43394:SF1">
    <property type="entry name" value="ATP-BINDING CASSETTE SUB-FAMILY B MEMBER 10, MITOCHONDRIAL"/>
    <property type="match status" value="1"/>
</dbReference>
<comment type="subcellular location">
    <subcellularLocation>
        <location evidence="1">Cell membrane</location>
        <topology evidence="1">Multi-pass membrane protein</topology>
    </subcellularLocation>
</comment>
<dbReference type="CDD" id="cd07346">
    <property type="entry name" value="ABC_6TM_exporters"/>
    <property type="match status" value="1"/>
</dbReference>
<dbReference type="Gene3D" id="2.60.120.10">
    <property type="entry name" value="Jelly Rolls"/>
    <property type="match status" value="1"/>
</dbReference>
<dbReference type="InterPro" id="IPR018490">
    <property type="entry name" value="cNMP-bd_dom_sf"/>
</dbReference>
<keyword evidence="3 5" id="KW-1133">Transmembrane helix</keyword>
<dbReference type="SUPFAM" id="SSF51206">
    <property type="entry name" value="cAMP-binding domain-like"/>
    <property type="match status" value="1"/>
</dbReference>
<dbReference type="Gene3D" id="3.40.50.300">
    <property type="entry name" value="P-loop containing nucleotide triphosphate hydrolases"/>
    <property type="match status" value="2"/>
</dbReference>
<evidence type="ECO:0000256" key="3">
    <source>
        <dbReference type="ARBA" id="ARBA00022989"/>
    </source>
</evidence>
<dbReference type="Pfam" id="PF00027">
    <property type="entry name" value="cNMP_binding"/>
    <property type="match status" value="1"/>
</dbReference>
<dbReference type="InterPro" id="IPR027417">
    <property type="entry name" value="P-loop_NTPase"/>
</dbReference>
<keyword evidence="9" id="KW-0547">Nucleotide-binding</keyword>
<name>A0A1I1VV91_9RHOB</name>
<keyword evidence="9" id="KW-0067">ATP-binding</keyword>
<sequence length="1060" mass="118571">MLGLGSPNPSEGRLRARPQAKVRCMEPSLFSFIWKYSRREQLVLLAFTLFTFPFLYVTLELPKRIINDAIGAKDAVIDLFGTEVTQVQFLFVLCFAYLAAVLVHGVLKMRLNTMKGVLSERLLRRFRYQLIDRMMRFPRSYFQTTSQGELVSMVTSEAEPMGGLMGDFVAQPVFQAGQMLVIVAFLFVQSPWFGLAGVALIPLQAWLIPVLQRQINQLNKARVIEVRALSAEIGETAAGIADLRTNGGWRYRLAQFTDRLGRLFDIRFQIYQKKFFMKFLNNFITQLTPFFFYAVGGYLAIKGQITVGALVAALAAYKDLSSPWKELLDYYNQTQDMGLRWDVVTERFAPKGMVDEALFAGVPESIPRLDGDVEMINVSVRNADGNMLLEDISLHIPQGARVAIEVPVQSERTALAEVLTREVMPARGRIEIAGRDLATLHQAVLAARIGYAAAQPYLFQGSLGDNLLMSLRTGPTLEPKGSKTRFSRNLLEAYRTGNSREDPTADWLNPALADFTEATEVGDWWFRLTEAMGNAEMVFRNMLTMQVDPERHPDLTKQLVALRDEVHDKLVARRLNKVVYRFDPDRFNPAVPLGSNLMFASPIRSISQQGLAAQRAFLGMVTEQGLAEQGIAISQTLVETLHQTFGMDGTGHPLFTALGIEEELYEQLVDIASRRRDKGDGALTQEEFALLLTVPFAFTAEQFGPAFPDSFKEEILRIRQTSGASLRARVSDMFVPIAPTTYLPRLTILENLLYGRVSSMAGVQSDLVIDAVSEVLEAHGLQQMISALVFDLPTVIGGTNLPTLVQERAALGRAALKRPDVLICNQLSSGQNAEAQAKLRDRLSDLLPKTTQIYLRDRFEKPEEFDMHVVVRGGRIDGLHEAEDPVEDEAASTDLRRKLRILARNPLFGGLDPRSQRLLAFSAQWYRAEPGQRVFSIGDRPDAVYLCLSGLAELSWNDLDGMPHHVSDVEPGRMIGDLAIILDEPRQLDLTALEDVQFLRIGAEEFRAVMESDRTMLLSLLHTVAGHLTSVADLLREAKIALPREVSVRNRAHSAPERRQ</sequence>
<gene>
    <name evidence="9" type="ORF">SAMN04488523_103148</name>
</gene>
<keyword evidence="2 5" id="KW-0812">Transmembrane</keyword>
<evidence type="ECO:0000256" key="5">
    <source>
        <dbReference type="SAM" id="Phobius"/>
    </source>
</evidence>
<dbReference type="PROSITE" id="PS50893">
    <property type="entry name" value="ABC_TRANSPORTER_2"/>
    <property type="match status" value="1"/>
</dbReference>
<dbReference type="PROSITE" id="PS50042">
    <property type="entry name" value="CNMP_BINDING_3"/>
    <property type="match status" value="1"/>
</dbReference>
<dbReference type="EMBL" id="FOMW01000003">
    <property type="protein sequence ID" value="SFD86649.1"/>
    <property type="molecule type" value="Genomic_DNA"/>
</dbReference>
<evidence type="ECO:0000259" key="6">
    <source>
        <dbReference type="PROSITE" id="PS50042"/>
    </source>
</evidence>
<evidence type="ECO:0000256" key="2">
    <source>
        <dbReference type="ARBA" id="ARBA00022692"/>
    </source>
</evidence>
<dbReference type="InterPro" id="IPR000595">
    <property type="entry name" value="cNMP-bd_dom"/>
</dbReference>
<dbReference type="GO" id="GO:0015421">
    <property type="term" value="F:ABC-type oligopeptide transporter activity"/>
    <property type="evidence" value="ECO:0007669"/>
    <property type="project" value="TreeGrafter"/>
</dbReference>
<organism evidence="9 10">
    <name type="scientific">Sulfitobacter brevis</name>
    <dbReference type="NCBI Taxonomy" id="74348"/>
    <lineage>
        <taxon>Bacteria</taxon>
        <taxon>Pseudomonadati</taxon>
        <taxon>Pseudomonadota</taxon>
        <taxon>Alphaproteobacteria</taxon>
        <taxon>Rhodobacterales</taxon>
        <taxon>Roseobacteraceae</taxon>
        <taxon>Sulfitobacter</taxon>
    </lineage>
</organism>
<keyword evidence="4 5" id="KW-0472">Membrane</keyword>
<dbReference type="SMART" id="SM00100">
    <property type="entry name" value="cNMP"/>
    <property type="match status" value="1"/>
</dbReference>
<feature type="domain" description="ABC transporter" evidence="7">
    <location>
        <begin position="373"/>
        <end position="898"/>
    </location>
</feature>
<dbReference type="SUPFAM" id="SSF52540">
    <property type="entry name" value="P-loop containing nucleoside triphosphate hydrolases"/>
    <property type="match status" value="2"/>
</dbReference>
<evidence type="ECO:0000256" key="4">
    <source>
        <dbReference type="ARBA" id="ARBA00023136"/>
    </source>
</evidence>
<evidence type="ECO:0000313" key="9">
    <source>
        <dbReference type="EMBL" id="SFD86649.1"/>
    </source>
</evidence>
<feature type="domain" description="Cyclic nucleotide-binding" evidence="6">
    <location>
        <begin position="907"/>
        <end position="1010"/>
    </location>
</feature>
<dbReference type="STRING" id="74348.SAMN04488523_103148"/>
<evidence type="ECO:0000256" key="1">
    <source>
        <dbReference type="ARBA" id="ARBA00004651"/>
    </source>
</evidence>
<evidence type="ECO:0000259" key="8">
    <source>
        <dbReference type="PROSITE" id="PS50929"/>
    </source>
</evidence>
<feature type="transmembrane region" description="Helical" evidence="5">
    <location>
        <begin position="279"/>
        <end position="301"/>
    </location>
</feature>
<protein>
    <submittedName>
        <fullName evidence="9">Putative ABC transport system ATP-binding protein</fullName>
    </submittedName>
</protein>
<evidence type="ECO:0000259" key="7">
    <source>
        <dbReference type="PROSITE" id="PS50893"/>
    </source>
</evidence>
<dbReference type="InterPro" id="IPR039421">
    <property type="entry name" value="Type_1_exporter"/>
</dbReference>
<feature type="transmembrane region" description="Helical" evidence="5">
    <location>
        <begin position="87"/>
        <end position="107"/>
    </location>
</feature>
<evidence type="ECO:0000313" key="10">
    <source>
        <dbReference type="Proteomes" id="UP000198977"/>
    </source>
</evidence>
<dbReference type="InterPro" id="IPR014710">
    <property type="entry name" value="RmlC-like_jellyroll"/>
</dbReference>
<dbReference type="InterPro" id="IPR011527">
    <property type="entry name" value="ABC1_TM_dom"/>
</dbReference>
<feature type="transmembrane region" description="Helical" evidence="5">
    <location>
        <begin position="42"/>
        <end position="59"/>
    </location>
</feature>
<dbReference type="Gene3D" id="1.20.1560.10">
    <property type="entry name" value="ABC transporter type 1, transmembrane domain"/>
    <property type="match status" value="1"/>
</dbReference>
<dbReference type="SUPFAM" id="SSF90123">
    <property type="entry name" value="ABC transporter transmembrane region"/>
    <property type="match status" value="1"/>
</dbReference>
<keyword evidence="10" id="KW-1185">Reference proteome</keyword>
<dbReference type="Pfam" id="PF00664">
    <property type="entry name" value="ABC_membrane"/>
    <property type="match status" value="1"/>
</dbReference>
<dbReference type="PROSITE" id="PS50929">
    <property type="entry name" value="ABC_TM1F"/>
    <property type="match status" value="1"/>
</dbReference>
<reference evidence="9 10" key="1">
    <citation type="submission" date="2016-10" db="EMBL/GenBank/DDBJ databases">
        <authorList>
            <person name="de Groot N.N."/>
        </authorList>
    </citation>
    <scope>NUCLEOTIDE SEQUENCE [LARGE SCALE GENOMIC DNA]</scope>
    <source>
        <strain evidence="9 10">DSM 11443</strain>
    </source>
</reference>
<dbReference type="GO" id="GO:0016887">
    <property type="term" value="F:ATP hydrolysis activity"/>
    <property type="evidence" value="ECO:0007669"/>
    <property type="project" value="InterPro"/>
</dbReference>